<organism evidence="1 2">
    <name type="scientific">Danio rerio</name>
    <name type="common">Zebrafish</name>
    <name type="synonym">Brachydanio rerio</name>
    <dbReference type="NCBI Taxonomy" id="7955"/>
    <lineage>
        <taxon>Eukaryota</taxon>
        <taxon>Metazoa</taxon>
        <taxon>Chordata</taxon>
        <taxon>Craniata</taxon>
        <taxon>Vertebrata</taxon>
        <taxon>Euteleostomi</taxon>
        <taxon>Actinopterygii</taxon>
        <taxon>Neopterygii</taxon>
        <taxon>Teleostei</taxon>
        <taxon>Ostariophysi</taxon>
        <taxon>Cypriniformes</taxon>
        <taxon>Danionidae</taxon>
        <taxon>Danioninae</taxon>
        <taxon>Danio</taxon>
    </lineage>
</organism>
<dbReference type="Proteomes" id="UP000000437">
    <property type="component" value="Chromosome 6"/>
</dbReference>
<evidence type="ECO:0000313" key="1">
    <source>
        <dbReference type="Proteomes" id="UP000000437"/>
    </source>
</evidence>
<sequence length="331" mass="40465">MIVDHKIPSNTPSTMSVQLEEDKSRMEETMAEKQRKKSFFKLPRFLRAGQKNVHLNQTPENCNDEVKEKRKKKSRLASFLKACRTHLKISSLTPNKEKMEDKEKEQKELPNSPDKGIDDDLLCRSKGEKCLEMYSPIIQEEHCVEDEMYGSKTEILLTHIDLSCGEHEKEKEDRIMEEEVKDKKKRKRRRRNKEEKKMEETMMEKEEEKIKEEDGRKGRKIKEEKINETMIEKVMDKIEKEDEKKEERKMRRRRMKEKKKEQRRRRKEEKERSRMKEEKESEENEEEDIEMMDLKVEIKEEEMKKRNRKKKISSRMSKRMTRRKIKRRLRR</sequence>
<reference evidence="2" key="1">
    <citation type="submission" date="2025-08" db="UniProtKB">
        <authorList>
            <consortium name="RefSeq"/>
        </authorList>
    </citation>
    <scope>IDENTIFICATION</scope>
    <source>
        <strain evidence="2">Tuebingen</strain>
        <tissue evidence="2">Fibroblasts and whole tissue</tissue>
    </source>
</reference>
<accession>A0AB32TTM0</accession>
<protein>
    <submittedName>
        <fullName evidence="2">Uncharacterized protein</fullName>
    </submittedName>
</protein>
<dbReference type="KEGG" id="dre:137495877"/>
<gene>
    <name evidence="2" type="primary">LOC137495877</name>
</gene>
<dbReference type="AlphaFoldDB" id="A0AB32TTM0"/>
<proteinExistence type="predicted"/>
<name>A0AB32TTM0_DANRE</name>
<evidence type="ECO:0000313" key="2">
    <source>
        <dbReference type="RefSeq" id="XP_068077934.2"/>
    </source>
</evidence>
<dbReference type="RefSeq" id="XP_068077934.2">
    <property type="nucleotide sequence ID" value="XM_068221833.2"/>
</dbReference>
<keyword evidence="1" id="KW-1185">Reference proteome</keyword>